<protein>
    <recommendedName>
        <fullName evidence="3">HTH cro/C1-type domain-containing protein</fullName>
    </recommendedName>
</protein>
<dbReference type="SUPFAM" id="SSF47413">
    <property type="entry name" value="lambda repressor-like DNA-binding domains"/>
    <property type="match status" value="1"/>
</dbReference>
<dbReference type="Proteomes" id="UP000027341">
    <property type="component" value="Unassembled WGS sequence"/>
</dbReference>
<proteinExistence type="predicted"/>
<evidence type="ECO:0000313" key="1">
    <source>
        <dbReference type="EMBL" id="KDN96267.1"/>
    </source>
</evidence>
<dbReference type="CDD" id="cd00093">
    <property type="entry name" value="HTH_XRE"/>
    <property type="match status" value="1"/>
</dbReference>
<comment type="caution">
    <text evidence="1">The sequence shown here is derived from an EMBL/GenBank/DDBJ whole genome shotgun (WGS) entry which is preliminary data.</text>
</comment>
<name>A0A066ZS17_HYDMR</name>
<sequence>MNKKNNDEKKEWIRNVHLRIGQNVKRHRQEKGFSQVALAHELGHDSVGIVSTAEIGLNNKHFNIEHLTKIAGVLEIDICCLFEGVSDIYSRHRTLLSDL</sequence>
<dbReference type="EMBL" id="JMIU01000001">
    <property type="protein sequence ID" value="KDN96267.1"/>
    <property type="molecule type" value="Genomic_DNA"/>
</dbReference>
<gene>
    <name evidence="1" type="ORF">EI16_08285</name>
</gene>
<dbReference type="Gene3D" id="1.10.260.40">
    <property type="entry name" value="lambda repressor-like DNA-binding domains"/>
    <property type="match status" value="1"/>
</dbReference>
<accession>A0A066ZS17</accession>
<keyword evidence="2" id="KW-1185">Reference proteome</keyword>
<evidence type="ECO:0000313" key="2">
    <source>
        <dbReference type="Proteomes" id="UP000027341"/>
    </source>
</evidence>
<organism evidence="1 2">
    <name type="scientific">Hydrogenovibrio marinus</name>
    <dbReference type="NCBI Taxonomy" id="28885"/>
    <lineage>
        <taxon>Bacteria</taxon>
        <taxon>Pseudomonadati</taxon>
        <taxon>Pseudomonadota</taxon>
        <taxon>Gammaproteobacteria</taxon>
        <taxon>Thiotrichales</taxon>
        <taxon>Piscirickettsiaceae</taxon>
        <taxon>Hydrogenovibrio</taxon>
    </lineage>
</organism>
<dbReference type="RefSeq" id="WP_051623096.1">
    <property type="nucleotide sequence ID" value="NZ_AP020335.1"/>
</dbReference>
<reference evidence="1 2" key="1">
    <citation type="submission" date="2014-04" db="EMBL/GenBank/DDBJ databases">
        <title>Draft genome sequence of Hydrogenovibrio marinus MH-110, a model organism for aerobic H2 metabolism.</title>
        <authorList>
            <person name="Cha H.J."/>
            <person name="Jo B.H."/>
            <person name="Hwang B.H."/>
        </authorList>
    </citation>
    <scope>NUCLEOTIDE SEQUENCE [LARGE SCALE GENOMIC DNA]</scope>
    <source>
        <strain evidence="1 2">MH-110</strain>
    </source>
</reference>
<evidence type="ECO:0008006" key="3">
    <source>
        <dbReference type="Google" id="ProtNLM"/>
    </source>
</evidence>
<dbReference type="InterPro" id="IPR010982">
    <property type="entry name" value="Lambda_DNA-bd_dom_sf"/>
</dbReference>
<dbReference type="GO" id="GO:0003677">
    <property type="term" value="F:DNA binding"/>
    <property type="evidence" value="ECO:0007669"/>
    <property type="project" value="InterPro"/>
</dbReference>
<dbReference type="AlphaFoldDB" id="A0A066ZS17"/>
<dbReference type="InterPro" id="IPR001387">
    <property type="entry name" value="Cro/C1-type_HTH"/>
</dbReference>
<dbReference type="STRING" id="28885.EI16_08285"/>